<dbReference type="Pfam" id="PF00535">
    <property type="entry name" value="Glycos_transf_2"/>
    <property type="match status" value="1"/>
</dbReference>
<dbReference type="SUPFAM" id="SSF53448">
    <property type="entry name" value="Nucleotide-diphospho-sugar transferases"/>
    <property type="match status" value="1"/>
</dbReference>
<evidence type="ECO:0000313" key="3">
    <source>
        <dbReference type="EMBL" id="SFR88850.1"/>
    </source>
</evidence>
<keyword evidence="1" id="KW-0472">Membrane</keyword>
<dbReference type="OrthoDB" id="46222at2157"/>
<reference evidence="3 4" key="1">
    <citation type="submission" date="2016-10" db="EMBL/GenBank/DDBJ databases">
        <authorList>
            <person name="de Groot N.N."/>
        </authorList>
    </citation>
    <scope>NUCLEOTIDE SEQUENCE [LARGE SCALE GENOMIC DNA]</scope>
    <source>
        <strain evidence="3 4">CGMCC 1.10457</strain>
    </source>
</reference>
<dbReference type="GO" id="GO:0016740">
    <property type="term" value="F:transferase activity"/>
    <property type="evidence" value="ECO:0007669"/>
    <property type="project" value="UniProtKB-KW"/>
</dbReference>
<feature type="domain" description="Glycosyltransferase 2-like" evidence="2">
    <location>
        <begin position="5"/>
        <end position="120"/>
    </location>
</feature>
<keyword evidence="3" id="KW-0808">Transferase</keyword>
<dbReference type="EMBL" id="FOZK01000001">
    <property type="protein sequence ID" value="SFR88850.1"/>
    <property type="molecule type" value="Genomic_DNA"/>
</dbReference>
<keyword evidence="1" id="KW-0812">Transmembrane</keyword>
<gene>
    <name evidence="3" type="ORF">SAMN05216559_0543</name>
</gene>
<dbReference type="CDD" id="cd00761">
    <property type="entry name" value="Glyco_tranf_GTA_type"/>
    <property type="match status" value="1"/>
</dbReference>
<dbReference type="PANTHER" id="PTHR43685:SF2">
    <property type="entry name" value="GLYCOSYLTRANSFERASE 2-LIKE DOMAIN-CONTAINING PROTEIN"/>
    <property type="match status" value="1"/>
</dbReference>
<name>A0A1I6KDA2_9EURY</name>
<evidence type="ECO:0000256" key="1">
    <source>
        <dbReference type="SAM" id="Phobius"/>
    </source>
</evidence>
<keyword evidence="1" id="KW-1133">Transmembrane helix</keyword>
<dbReference type="AlphaFoldDB" id="A0A1I6KDA2"/>
<dbReference type="Proteomes" id="UP000199062">
    <property type="component" value="Unassembled WGS sequence"/>
</dbReference>
<accession>A0A1I6KDA2</accession>
<sequence>MTTVSVVIPTYNRADVLPRAVGSVLDQTVADLELLVVDDGSTDGTVALLEAYDDERLRVVEHETNQGANAARNTGIQEAEGEYVAFLDSDDEWRPRKLERQLDRVRDGEYVAAYCDADRSHSGVGGRVIGAVASLLARADGDVLMEGGKELAGEILADNLHSGAGSTLLVETGVARRIGGFDEELDRFQDPEFLLRVIQEGELAYVDEPLVVRYETATPDAETIRRADEEYLAKHDELVREAESQGYRVRQAHELLLGMRFLEEGKFAPAVAHLLRADVPARHWPGLAWAGVSGFRHRASTPATVVVGLVAVAVLYGVVTAVRSLE</sequence>
<keyword evidence="4" id="KW-1185">Reference proteome</keyword>
<dbReference type="RefSeq" id="WP_089813634.1">
    <property type="nucleotide sequence ID" value="NZ_FOZK01000001.1"/>
</dbReference>
<dbReference type="InterPro" id="IPR001173">
    <property type="entry name" value="Glyco_trans_2-like"/>
</dbReference>
<dbReference type="InterPro" id="IPR050834">
    <property type="entry name" value="Glycosyltransf_2"/>
</dbReference>
<dbReference type="PANTHER" id="PTHR43685">
    <property type="entry name" value="GLYCOSYLTRANSFERASE"/>
    <property type="match status" value="1"/>
</dbReference>
<evidence type="ECO:0000259" key="2">
    <source>
        <dbReference type="Pfam" id="PF00535"/>
    </source>
</evidence>
<feature type="transmembrane region" description="Helical" evidence="1">
    <location>
        <begin position="303"/>
        <end position="322"/>
    </location>
</feature>
<organism evidence="3 4">
    <name type="scientific">Halomicrobium zhouii</name>
    <dbReference type="NCBI Taxonomy" id="767519"/>
    <lineage>
        <taxon>Archaea</taxon>
        <taxon>Methanobacteriati</taxon>
        <taxon>Methanobacteriota</taxon>
        <taxon>Stenosarchaea group</taxon>
        <taxon>Halobacteria</taxon>
        <taxon>Halobacteriales</taxon>
        <taxon>Haloarculaceae</taxon>
        <taxon>Halomicrobium</taxon>
    </lineage>
</organism>
<dbReference type="STRING" id="767519.SAMN05216559_0543"/>
<dbReference type="Gene3D" id="3.90.550.10">
    <property type="entry name" value="Spore Coat Polysaccharide Biosynthesis Protein SpsA, Chain A"/>
    <property type="match status" value="1"/>
</dbReference>
<evidence type="ECO:0000313" key="4">
    <source>
        <dbReference type="Proteomes" id="UP000199062"/>
    </source>
</evidence>
<protein>
    <submittedName>
        <fullName evidence="3">Glycosyl transferase family 2</fullName>
    </submittedName>
</protein>
<proteinExistence type="predicted"/>
<dbReference type="InterPro" id="IPR029044">
    <property type="entry name" value="Nucleotide-diphossugar_trans"/>
</dbReference>